<dbReference type="Gene3D" id="1.25.40.20">
    <property type="entry name" value="Ankyrin repeat-containing domain"/>
    <property type="match status" value="1"/>
</dbReference>
<dbReference type="InterPro" id="IPR002110">
    <property type="entry name" value="Ankyrin_rpt"/>
</dbReference>
<evidence type="ECO:0000313" key="4">
    <source>
        <dbReference type="EMBL" id="EAX68502.1"/>
    </source>
</evidence>
<evidence type="ECO:0000313" key="5">
    <source>
        <dbReference type="Proteomes" id="UP000001542"/>
    </source>
</evidence>
<dbReference type="Pfam" id="PF12796">
    <property type="entry name" value="Ank_2"/>
    <property type="match status" value="1"/>
</dbReference>
<dbReference type="InParanoid" id="A2HQ15"/>
<dbReference type="PROSITE" id="PS50088">
    <property type="entry name" value="ANK_REPEAT"/>
    <property type="match status" value="1"/>
</dbReference>
<dbReference type="PANTHER" id="PTHR24188">
    <property type="entry name" value="ANKYRIN REPEAT PROTEIN"/>
    <property type="match status" value="1"/>
</dbReference>
<dbReference type="EMBL" id="DS140755">
    <property type="protein sequence ID" value="EAX68502.1"/>
    <property type="molecule type" value="Genomic_DNA"/>
</dbReference>
<dbReference type="OrthoDB" id="6136903at2759"/>
<gene>
    <name evidence="4" type="ORF">TVAG_505080</name>
</gene>
<protein>
    <submittedName>
        <fullName evidence="4">Ankyrin repeat protein, putative</fullName>
    </submittedName>
</protein>
<keyword evidence="1" id="KW-0677">Repeat</keyword>
<evidence type="ECO:0000256" key="3">
    <source>
        <dbReference type="PROSITE-ProRule" id="PRU00023"/>
    </source>
</evidence>
<dbReference type="SMR" id="A2HQ15"/>
<name>A2HQ15_TRIV3</name>
<dbReference type="VEuPathDB" id="TrichDB:TVAG_505080"/>
<dbReference type="PROSITE" id="PS50297">
    <property type="entry name" value="ANK_REP_REGION"/>
    <property type="match status" value="1"/>
</dbReference>
<feature type="repeat" description="ANK" evidence="3">
    <location>
        <begin position="1"/>
        <end position="31"/>
    </location>
</feature>
<evidence type="ECO:0000256" key="2">
    <source>
        <dbReference type="ARBA" id="ARBA00023043"/>
    </source>
</evidence>
<proteinExistence type="predicted"/>
<dbReference type="AlphaFoldDB" id="A2HQ15"/>
<evidence type="ECO:0000256" key="1">
    <source>
        <dbReference type="ARBA" id="ARBA00022737"/>
    </source>
</evidence>
<keyword evidence="2 3" id="KW-0040">ANK repeat</keyword>
<dbReference type="VEuPathDB" id="TrichDB:TVAGG3_0230800"/>
<organism evidence="4 5">
    <name type="scientific">Trichomonas vaginalis (strain ATCC PRA-98 / G3)</name>
    <dbReference type="NCBI Taxonomy" id="412133"/>
    <lineage>
        <taxon>Eukaryota</taxon>
        <taxon>Metamonada</taxon>
        <taxon>Parabasalia</taxon>
        <taxon>Trichomonadida</taxon>
        <taxon>Trichomonadidae</taxon>
        <taxon>Trichomonas</taxon>
    </lineage>
</organism>
<keyword evidence="5" id="KW-1185">Reference proteome</keyword>
<accession>A2HQ15</accession>
<sequence length="54" mass="5912">NTPLIYASWNNHLEVVKYLISVGVNKAAKDNEGKTALSHAKGKVRDYLKSIGAK</sequence>
<reference evidence="4" key="1">
    <citation type="submission" date="2006-10" db="EMBL/GenBank/DDBJ databases">
        <authorList>
            <person name="Amadeo P."/>
            <person name="Zhao Q."/>
            <person name="Wortman J."/>
            <person name="Fraser-Liggett C."/>
            <person name="Carlton J."/>
        </authorList>
    </citation>
    <scope>NUCLEOTIDE SEQUENCE</scope>
    <source>
        <strain evidence="4">G3</strain>
    </source>
</reference>
<dbReference type="InterPro" id="IPR036770">
    <property type="entry name" value="Ankyrin_rpt-contain_sf"/>
</dbReference>
<feature type="non-terminal residue" evidence="4">
    <location>
        <position position="1"/>
    </location>
</feature>
<dbReference type="SUPFAM" id="SSF48403">
    <property type="entry name" value="Ankyrin repeat"/>
    <property type="match status" value="1"/>
</dbReference>
<reference evidence="4" key="2">
    <citation type="journal article" date="2007" name="Science">
        <title>Draft genome sequence of the sexually transmitted pathogen Trichomonas vaginalis.</title>
        <authorList>
            <person name="Carlton J.M."/>
            <person name="Hirt R.P."/>
            <person name="Silva J.C."/>
            <person name="Delcher A.L."/>
            <person name="Schatz M."/>
            <person name="Zhao Q."/>
            <person name="Wortman J.R."/>
            <person name="Bidwell S.L."/>
            <person name="Alsmark U.C.M."/>
            <person name="Besteiro S."/>
            <person name="Sicheritz-Ponten T."/>
            <person name="Noel C.J."/>
            <person name="Dacks J.B."/>
            <person name="Foster P.G."/>
            <person name="Simillion C."/>
            <person name="Van de Peer Y."/>
            <person name="Miranda-Saavedra D."/>
            <person name="Barton G.J."/>
            <person name="Westrop G.D."/>
            <person name="Mueller S."/>
            <person name="Dessi D."/>
            <person name="Fiori P.L."/>
            <person name="Ren Q."/>
            <person name="Paulsen I."/>
            <person name="Zhang H."/>
            <person name="Bastida-Corcuera F.D."/>
            <person name="Simoes-Barbosa A."/>
            <person name="Brown M.T."/>
            <person name="Hayes R.D."/>
            <person name="Mukherjee M."/>
            <person name="Okumura C.Y."/>
            <person name="Schneider R."/>
            <person name="Smith A.J."/>
            <person name="Vanacova S."/>
            <person name="Villalvazo M."/>
            <person name="Haas B.J."/>
            <person name="Pertea M."/>
            <person name="Feldblyum T.V."/>
            <person name="Utterback T.R."/>
            <person name="Shu C.L."/>
            <person name="Osoegawa K."/>
            <person name="de Jong P.J."/>
            <person name="Hrdy I."/>
            <person name="Horvathova L."/>
            <person name="Zubacova Z."/>
            <person name="Dolezal P."/>
            <person name="Malik S.B."/>
            <person name="Logsdon J.M. Jr."/>
            <person name="Henze K."/>
            <person name="Gupta A."/>
            <person name="Wang C.C."/>
            <person name="Dunne R.L."/>
            <person name="Upcroft J.A."/>
            <person name="Upcroft P."/>
            <person name="White O."/>
            <person name="Salzberg S.L."/>
            <person name="Tang P."/>
            <person name="Chiu C.-H."/>
            <person name="Lee Y.-S."/>
            <person name="Embley T.M."/>
            <person name="Coombs G.H."/>
            <person name="Mottram J.C."/>
            <person name="Tachezy J."/>
            <person name="Fraser-Liggett C.M."/>
            <person name="Johnson P.J."/>
        </authorList>
    </citation>
    <scope>NUCLEOTIDE SEQUENCE [LARGE SCALE GENOMIC DNA]</scope>
    <source>
        <strain evidence="4">G3</strain>
    </source>
</reference>
<dbReference type="Proteomes" id="UP000001542">
    <property type="component" value="Unassembled WGS sequence"/>
</dbReference>
<dbReference type="PANTHER" id="PTHR24188:SF29">
    <property type="entry name" value="GH09064P"/>
    <property type="match status" value="1"/>
</dbReference>